<accession>Q8SMI7</accession>
<proteinExistence type="predicted"/>
<reference evidence="3" key="3">
    <citation type="journal article" date="2015" name="BMC Evol. Biol.">
        <title>Chloroplast phylogenomic analysis of chlorophyte green algae identifies a novel lineage sister to the Sphaeropleales (Chlorophyceae).</title>
        <authorList>
            <person name="Lemieux C."/>
            <person name="Vincent A.T."/>
            <person name="Labarre A."/>
            <person name="Otis C."/>
            <person name="Turmel M."/>
        </authorList>
    </citation>
    <scope>NUCLEOTIDE SEQUENCE</scope>
</reference>
<evidence type="ECO:0000313" key="5">
    <source>
        <dbReference type="EMBL" id="AUW36493.1"/>
    </source>
</evidence>
<geneLocation type="chloroplast" evidence="2"/>
<reference evidence="4" key="4">
    <citation type="submission" date="2017-12" db="EMBL/GenBank/DDBJ databases">
        <authorList>
            <person name="Hurst M.R.H."/>
        </authorList>
    </citation>
    <scope>NUCLEOTIDE SEQUENCE</scope>
    <source>
        <strain evidence="4">UTEX 2505</strain>
    </source>
</reference>
<evidence type="ECO:0000313" key="4">
    <source>
        <dbReference type="EMBL" id="AUW36422.1"/>
    </source>
</evidence>
<reference evidence="2" key="1">
    <citation type="submission" date="1997-12" db="EMBL/GenBank/DDBJ databases">
        <title>Distribution of group I introns in the chloroplast large subunit rRNA gene of green algae.</title>
        <authorList>
            <person name="Turmel M."/>
            <person name="Otis C."/>
            <person name="Mercier J.-P."/>
            <person name="Gutell R.R."/>
            <person name="Lemieux C."/>
        </authorList>
    </citation>
    <scope>NUCLEOTIDE SEQUENCE</scope>
</reference>
<keyword evidence="3" id="KW-0378">Hydrolase</keyword>
<keyword evidence="2" id="KW-0934">Plastid</keyword>
<dbReference type="SUPFAM" id="SSF55608">
    <property type="entry name" value="Homing endonucleases"/>
    <property type="match status" value="1"/>
</dbReference>
<feature type="domain" description="Homing endonuclease LAGLIDADG" evidence="1">
    <location>
        <begin position="20"/>
        <end position="110"/>
    </location>
</feature>
<dbReference type="InterPro" id="IPR004860">
    <property type="entry name" value="LAGLIDADG_dom"/>
</dbReference>
<dbReference type="InterPro" id="IPR027434">
    <property type="entry name" value="Homing_endonucl"/>
</dbReference>
<name>Q8SMI7_HAELA</name>
<dbReference type="Pfam" id="PF00961">
    <property type="entry name" value="LAGLIDADG_1"/>
    <property type="match status" value="1"/>
</dbReference>
<evidence type="ECO:0000259" key="1">
    <source>
        <dbReference type="Pfam" id="PF00961"/>
    </source>
</evidence>
<protein>
    <submittedName>
        <fullName evidence="3 4">Homing endonuclease</fullName>
    </submittedName>
</protein>
<reference evidence="2" key="2">
    <citation type="journal article" date="2006" name="BMC Biol.">
        <title>The complete chloroplast DNA sequence of the green alga Oltmannsiellopsis viridis reveals a distinctive quadripartite architecture in the chloroplast genome of early diverging ulvophytes.</title>
        <authorList>
            <person name="Pombert J.F."/>
            <person name="Lemieux C."/>
            <person name="Turmel M."/>
        </authorList>
    </citation>
    <scope>NUCLEOTIDE SEQUENCE</scope>
</reference>
<keyword evidence="2" id="KW-0150">Chloroplast</keyword>
<dbReference type="EMBL" id="MG677935">
    <property type="protein sequence ID" value="AUW36493.1"/>
    <property type="molecule type" value="Genomic_DNA"/>
</dbReference>
<keyword evidence="3" id="KW-0540">Nuclease</keyword>
<evidence type="ECO:0000313" key="3">
    <source>
        <dbReference type="EMBL" id="ALO21604.1"/>
    </source>
</evidence>
<dbReference type="GO" id="GO:0004519">
    <property type="term" value="F:endonuclease activity"/>
    <property type="evidence" value="ECO:0007669"/>
    <property type="project" value="UniProtKB-KW"/>
</dbReference>
<organism evidence="2">
    <name type="scientific">Haematococcus lacustris</name>
    <name type="common">Green alga</name>
    <name type="synonym">Haematococcus pluvialis</name>
    <dbReference type="NCBI Taxonomy" id="44745"/>
    <lineage>
        <taxon>Eukaryota</taxon>
        <taxon>Viridiplantae</taxon>
        <taxon>Chlorophyta</taxon>
        <taxon>core chlorophytes</taxon>
        <taxon>Chlorophyceae</taxon>
        <taxon>CS clade</taxon>
        <taxon>Chlamydomonadales</taxon>
        <taxon>Haematococcaceae</taxon>
        <taxon>Haematococcus</taxon>
    </lineage>
</organism>
<dbReference type="EMBL" id="L49151">
    <property type="protein sequence ID" value="AAL77526.1"/>
    <property type="molecule type" value="Genomic_DNA"/>
</dbReference>
<evidence type="ECO:0000313" key="2">
    <source>
        <dbReference type="EMBL" id="AAL77526.1"/>
    </source>
</evidence>
<sequence length="166" mass="19086">MKNINSTRFSHLTNEQKAYLAGFIDCDGSLMAQIVRKPDYAYKFQIRVTIQLSQRTSRIHFLKEIASEVGYGYVVSRNNMSDYVITQANIVYELLSLLLPYLRMKVKQANLILKIIQELPSAKVSKDKFIELCILANQVSILNTPNKILKNTWQVVKAELESEDLQ</sequence>
<keyword evidence="3" id="KW-0255">Endonuclease</keyword>
<dbReference type="EMBL" id="MG677935">
    <property type="protein sequence ID" value="AUW36422.1"/>
    <property type="molecule type" value="Genomic_DNA"/>
</dbReference>
<dbReference type="Gene3D" id="3.10.28.10">
    <property type="entry name" value="Homing endonucleases"/>
    <property type="match status" value="1"/>
</dbReference>
<dbReference type="EMBL" id="KT625280">
    <property type="protein sequence ID" value="ALO21604.1"/>
    <property type="molecule type" value="Genomic_DNA"/>
</dbReference>
<gene>
    <name evidence="3" type="primary">orf166</name>
    <name evidence="4" type="ORF">SG3EUKT974119.1</name>
    <name evidence="5" type="ORF">SG3EUKT975785.1</name>
</gene>
<dbReference type="AlphaFoldDB" id="Q8SMI7"/>